<feature type="compositionally biased region" description="Basic and acidic residues" evidence="2">
    <location>
        <begin position="153"/>
        <end position="166"/>
    </location>
</feature>
<name>A0AAD1UDX5_EUPCR</name>
<evidence type="ECO:0000256" key="1">
    <source>
        <dbReference type="SAM" id="Coils"/>
    </source>
</evidence>
<feature type="coiled-coil region" evidence="1">
    <location>
        <begin position="73"/>
        <end position="100"/>
    </location>
</feature>
<keyword evidence="4" id="KW-1185">Reference proteome</keyword>
<gene>
    <name evidence="3" type="ORF">ECRASSUSDP1_LOCUS6773</name>
</gene>
<keyword evidence="1" id="KW-0175">Coiled coil</keyword>
<evidence type="ECO:0000256" key="2">
    <source>
        <dbReference type="SAM" id="MobiDB-lite"/>
    </source>
</evidence>
<proteinExistence type="predicted"/>
<evidence type="ECO:0000313" key="4">
    <source>
        <dbReference type="Proteomes" id="UP001295684"/>
    </source>
</evidence>
<comment type="caution">
    <text evidence="3">The sequence shown here is derived from an EMBL/GenBank/DDBJ whole genome shotgun (WGS) entry which is preliminary data.</text>
</comment>
<dbReference type="Proteomes" id="UP001295684">
    <property type="component" value="Unassembled WGS sequence"/>
</dbReference>
<accession>A0AAD1UDX5</accession>
<feature type="coiled-coil region" evidence="1">
    <location>
        <begin position="209"/>
        <end position="285"/>
    </location>
</feature>
<sequence length="529" mass="60567">MSCEATDCKSLREYFCKDHQEVLCQNCCETFHFECGFQAIVGPEKMNKAIELVERLVESLCAEAKKYGLLGKIKGLEESLKNITDAVQKLREESNSATQNDEFLRYDKLKLEALKIKTDICSSKYYQNKDETNHIFELLFYLQLSKCSNSPKDLGETKKSESENKAVYKQKGAAVDTNKPTSDTCAKIENEVDNNHDPDKPNNSEDTYEINSTDNIQDLKQIIKELEKENSIYKEKASKDEVIKSSLLIDLEELKFKMMQLQDENSKLKRNVKELKHTIEQSDTAVKSYRRTKFAKFYRDYTGQNFEPAKKEILKLLFEERYKDRNKIFLMNLKFGIPELTGISINISENNELNMLNEFLMRSIVENISLFHLDRNYHRLLDGSKIIEGLSQALPKITKEVYLSELKLTSSDFSKILSSSAQTQRCIVDNCILTISAPLSISVQNSSMKHLGCTSLKLKSSDPSESKTKEDLFEMVLDAISKSPIGGTLKVLNIYDSEMDRCEVEERLDKYGLEDIVVMCSSHDVKCSS</sequence>
<reference evidence="3" key="1">
    <citation type="submission" date="2023-07" db="EMBL/GenBank/DDBJ databases">
        <authorList>
            <consortium name="AG Swart"/>
            <person name="Singh M."/>
            <person name="Singh A."/>
            <person name="Seah K."/>
            <person name="Emmerich C."/>
        </authorList>
    </citation>
    <scope>NUCLEOTIDE SEQUENCE</scope>
    <source>
        <strain evidence="3">DP1</strain>
    </source>
</reference>
<evidence type="ECO:0000313" key="3">
    <source>
        <dbReference type="EMBL" id="CAI2365438.1"/>
    </source>
</evidence>
<dbReference type="EMBL" id="CAMPGE010006577">
    <property type="protein sequence ID" value="CAI2365438.1"/>
    <property type="molecule type" value="Genomic_DNA"/>
</dbReference>
<dbReference type="AlphaFoldDB" id="A0AAD1UDX5"/>
<feature type="region of interest" description="Disordered" evidence="2">
    <location>
        <begin position="152"/>
        <end position="209"/>
    </location>
</feature>
<protein>
    <submittedName>
        <fullName evidence="3">Uncharacterized protein</fullName>
    </submittedName>
</protein>
<feature type="compositionally biased region" description="Basic and acidic residues" evidence="2">
    <location>
        <begin position="186"/>
        <end position="203"/>
    </location>
</feature>
<organism evidence="3 4">
    <name type="scientific">Euplotes crassus</name>
    <dbReference type="NCBI Taxonomy" id="5936"/>
    <lineage>
        <taxon>Eukaryota</taxon>
        <taxon>Sar</taxon>
        <taxon>Alveolata</taxon>
        <taxon>Ciliophora</taxon>
        <taxon>Intramacronucleata</taxon>
        <taxon>Spirotrichea</taxon>
        <taxon>Hypotrichia</taxon>
        <taxon>Euplotida</taxon>
        <taxon>Euplotidae</taxon>
        <taxon>Moneuplotes</taxon>
    </lineage>
</organism>